<dbReference type="SUPFAM" id="SSF48498">
    <property type="entry name" value="Tetracyclin repressor-like, C-terminal domain"/>
    <property type="match status" value="1"/>
</dbReference>
<evidence type="ECO:0000313" key="5">
    <source>
        <dbReference type="Proteomes" id="UP001057025"/>
    </source>
</evidence>
<evidence type="ECO:0000256" key="2">
    <source>
        <dbReference type="PROSITE-ProRule" id="PRU00335"/>
    </source>
</evidence>
<evidence type="ECO:0000313" key="4">
    <source>
        <dbReference type="EMBL" id="USS88287.1"/>
    </source>
</evidence>
<organism evidence="4 5">
    <name type="scientific">Fructilactobacillus hinvesii</name>
    <dbReference type="NCBI Taxonomy" id="2940300"/>
    <lineage>
        <taxon>Bacteria</taxon>
        <taxon>Bacillati</taxon>
        <taxon>Bacillota</taxon>
        <taxon>Bacilli</taxon>
        <taxon>Lactobacillales</taxon>
        <taxon>Lactobacillaceae</taxon>
        <taxon>Fructilactobacillus</taxon>
    </lineage>
</organism>
<dbReference type="PANTHER" id="PTHR43479">
    <property type="entry name" value="ACREF/ENVCD OPERON REPRESSOR-RELATED"/>
    <property type="match status" value="1"/>
</dbReference>
<dbReference type="InterPro" id="IPR001647">
    <property type="entry name" value="HTH_TetR"/>
</dbReference>
<dbReference type="InterPro" id="IPR013573">
    <property type="entry name" value="Tscrpt_reg_YcdC_C"/>
</dbReference>
<reference evidence="4" key="1">
    <citation type="submission" date="2022-05" db="EMBL/GenBank/DDBJ databases">
        <authorList>
            <person name="Oliphant S.A."/>
            <person name="Watson-Haigh N.S."/>
            <person name="Sumby K.M."/>
            <person name="Gardner J.M."/>
            <person name="Jiranek V."/>
        </authorList>
    </citation>
    <scope>NUCLEOTIDE SEQUENCE</scope>
    <source>
        <strain evidence="4">KI11_C11</strain>
    </source>
</reference>
<accession>A0ABY5BT68</accession>
<dbReference type="Pfam" id="PF08362">
    <property type="entry name" value="TetR_C_3"/>
    <property type="match status" value="1"/>
</dbReference>
<dbReference type="PANTHER" id="PTHR43479:SF11">
    <property type="entry name" value="ACREF_ENVCD OPERON REPRESSOR-RELATED"/>
    <property type="match status" value="1"/>
</dbReference>
<dbReference type="RefSeq" id="WP_252797573.1">
    <property type="nucleotide sequence ID" value="NZ_CP097118.1"/>
</dbReference>
<sequence length="216" mass="24279">MANNIQNIFNESLQDTNLSDKQKTVLKASLDLFSTKGFDSTSTKDIANSAGVAEGTVYQQFKNKRGILDAILNPFIDSVLPKIVLDFTDAVKGNQFDNVHDFLTYVIKNRMKFALTNQNQVRIFAQEIFKSNKLLNQMKKQLGNLLDGPVAQQLQKFQERGEIAPIPIPRLIQFLFSTTVSFVLPAILNQQGNVTNEQIDGWTEQSVDFILHGITL</sequence>
<dbReference type="PROSITE" id="PS50977">
    <property type="entry name" value="HTH_TETR_2"/>
    <property type="match status" value="1"/>
</dbReference>
<protein>
    <submittedName>
        <fullName evidence="4">TetR/AcrR family transcriptional regulator</fullName>
    </submittedName>
</protein>
<dbReference type="InterPro" id="IPR009057">
    <property type="entry name" value="Homeodomain-like_sf"/>
</dbReference>
<gene>
    <name evidence="4" type="ORF">M3M39_02060</name>
</gene>
<keyword evidence="5" id="KW-1185">Reference proteome</keyword>
<name>A0ABY5BT68_9LACO</name>
<dbReference type="Gene3D" id="1.10.357.10">
    <property type="entry name" value="Tetracycline Repressor, domain 2"/>
    <property type="match status" value="1"/>
</dbReference>
<dbReference type="SUPFAM" id="SSF46689">
    <property type="entry name" value="Homeodomain-like"/>
    <property type="match status" value="1"/>
</dbReference>
<feature type="DNA-binding region" description="H-T-H motif" evidence="2">
    <location>
        <begin position="42"/>
        <end position="61"/>
    </location>
</feature>
<proteinExistence type="predicted"/>
<dbReference type="Pfam" id="PF00440">
    <property type="entry name" value="TetR_N"/>
    <property type="match status" value="1"/>
</dbReference>
<dbReference type="InterPro" id="IPR050624">
    <property type="entry name" value="HTH-type_Tx_Regulator"/>
</dbReference>
<feature type="domain" description="HTH tetR-type" evidence="3">
    <location>
        <begin position="19"/>
        <end position="79"/>
    </location>
</feature>
<dbReference type="EMBL" id="CP097118">
    <property type="protein sequence ID" value="USS88287.1"/>
    <property type="molecule type" value="Genomic_DNA"/>
</dbReference>
<evidence type="ECO:0000259" key="3">
    <source>
        <dbReference type="PROSITE" id="PS50977"/>
    </source>
</evidence>
<dbReference type="PRINTS" id="PR00455">
    <property type="entry name" value="HTHTETR"/>
</dbReference>
<dbReference type="InterPro" id="IPR036271">
    <property type="entry name" value="Tet_transcr_reg_TetR-rel_C_sf"/>
</dbReference>
<evidence type="ECO:0000256" key="1">
    <source>
        <dbReference type="ARBA" id="ARBA00023125"/>
    </source>
</evidence>
<keyword evidence="1 2" id="KW-0238">DNA-binding</keyword>
<dbReference type="Proteomes" id="UP001057025">
    <property type="component" value="Chromosome"/>
</dbReference>